<keyword evidence="3" id="KW-1185">Reference proteome</keyword>
<proteinExistence type="predicted"/>
<organism evidence="2 3">
    <name type="scientific">Nocardia iowensis</name>
    <dbReference type="NCBI Taxonomy" id="204891"/>
    <lineage>
        <taxon>Bacteria</taxon>
        <taxon>Bacillati</taxon>
        <taxon>Actinomycetota</taxon>
        <taxon>Actinomycetes</taxon>
        <taxon>Mycobacteriales</taxon>
        <taxon>Nocardiaceae</taxon>
        <taxon>Nocardia</taxon>
    </lineage>
</organism>
<evidence type="ECO:0000313" key="3">
    <source>
        <dbReference type="Proteomes" id="UP000694257"/>
    </source>
</evidence>
<keyword evidence="1" id="KW-1133">Transmembrane helix</keyword>
<dbReference type="Proteomes" id="UP000694257">
    <property type="component" value="Chromosome"/>
</dbReference>
<evidence type="ECO:0000313" key="2">
    <source>
        <dbReference type="EMBL" id="QXN94693.1"/>
    </source>
</evidence>
<sequence>MVGIPGKQTGAVEPGQAPIAVAAEEGPLWRPACAAATVIAAIALVLVSDSWAWLLLILGAPVYTPRKHYR</sequence>
<dbReference type="EMBL" id="CP078145">
    <property type="protein sequence ID" value="QXN94693.1"/>
    <property type="molecule type" value="Genomic_DNA"/>
</dbReference>
<feature type="transmembrane region" description="Helical" evidence="1">
    <location>
        <begin position="34"/>
        <end position="63"/>
    </location>
</feature>
<reference evidence="2 3" key="1">
    <citation type="submission" date="2021-07" db="EMBL/GenBank/DDBJ databases">
        <title>Whole Genome Sequence of Nocardia Iowensis.</title>
        <authorList>
            <person name="Lamm A."/>
            <person name="Collins-Fairclough A.M."/>
            <person name="Bunk B."/>
            <person name="Sproer C."/>
        </authorList>
    </citation>
    <scope>NUCLEOTIDE SEQUENCE [LARGE SCALE GENOMIC DNA]</scope>
    <source>
        <strain evidence="2 3">NRRL 5646</strain>
    </source>
</reference>
<keyword evidence="1" id="KW-0472">Membrane</keyword>
<dbReference type="RefSeq" id="WP_218477334.1">
    <property type="nucleotide sequence ID" value="NZ_BAABJN010000015.1"/>
</dbReference>
<protein>
    <submittedName>
        <fullName evidence="2">Uncharacterized protein</fullName>
    </submittedName>
</protein>
<evidence type="ECO:0000256" key="1">
    <source>
        <dbReference type="SAM" id="Phobius"/>
    </source>
</evidence>
<keyword evidence="1" id="KW-0812">Transmembrane</keyword>
<name>A0ABX8RYS6_NOCIO</name>
<accession>A0ABX8RYS6</accession>
<gene>
    <name evidence="2" type="ORF">KV110_17535</name>
</gene>